<evidence type="ECO:0000313" key="2">
    <source>
        <dbReference type="Proteomes" id="UP000254280"/>
    </source>
</evidence>
<dbReference type="Proteomes" id="UP000254280">
    <property type="component" value="Unassembled WGS sequence"/>
</dbReference>
<reference evidence="1 2" key="1">
    <citation type="submission" date="2018-06" db="EMBL/GenBank/DDBJ databases">
        <authorList>
            <consortium name="Pathogen Informatics"/>
            <person name="Doyle S."/>
        </authorList>
    </citation>
    <scope>NUCLEOTIDE SEQUENCE [LARGE SCALE GENOMIC DNA]</scope>
    <source>
        <strain evidence="1 2">NCTC10699</strain>
    </source>
</reference>
<gene>
    <name evidence="1" type="ORF">NCTC10699_01964</name>
</gene>
<proteinExistence type="predicted"/>
<dbReference type="EMBL" id="UGSS01000002">
    <property type="protein sequence ID" value="SUB34304.1"/>
    <property type="molecule type" value="Genomic_DNA"/>
</dbReference>
<dbReference type="AlphaFoldDB" id="A0A379B6V9"/>
<accession>A0A379B6V9</accession>
<protein>
    <submittedName>
        <fullName evidence="1">Uncharacterized protein</fullName>
    </submittedName>
</protein>
<dbReference type="InterPro" id="IPR028959">
    <property type="entry name" value="Imm41"/>
</dbReference>
<name>A0A379B6V9_9PAST</name>
<organism evidence="1 2">
    <name type="scientific">[Pasteurella] mairii</name>
    <dbReference type="NCBI Taxonomy" id="757"/>
    <lineage>
        <taxon>Bacteria</taxon>
        <taxon>Pseudomonadati</taxon>
        <taxon>Pseudomonadota</taxon>
        <taxon>Gammaproteobacteria</taxon>
        <taxon>Pasteurellales</taxon>
        <taxon>Pasteurellaceae</taxon>
    </lineage>
</organism>
<dbReference type="OrthoDB" id="6717918at2"/>
<dbReference type="Pfam" id="PF15592">
    <property type="entry name" value="Imm41"/>
    <property type="match status" value="1"/>
</dbReference>
<evidence type="ECO:0000313" key="1">
    <source>
        <dbReference type="EMBL" id="SUB34304.1"/>
    </source>
</evidence>
<sequence>MDKLHDFYRNVTYFKQYDENSFIGRWLDYSEWNDVEYWKLENSLLEISNIYKIDKNIPADILMGVMRIIQLLIVPNWVDFKVSNSENADIYDRYERFKYMISMLFSEDNIETRGFFYDPPLEEK</sequence>
<keyword evidence="2" id="KW-1185">Reference proteome</keyword>